<dbReference type="Gene3D" id="3.40.50.620">
    <property type="entry name" value="HUPs"/>
    <property type="match status" value="1"/>
</dbReference>
<evidence type="ECO:0000259" key="1">
    <source>
        <dbReference type="Pfam" id="PF01467"/>
    </source>
</evidence>
<comment type="caution">
    <text evidence="2">The sequence shown here is derived from an EMBL/GenBank/DDBJ whole genome shotgun (WGS) entry which is preliminary data.</text>
</comment>
<accession>A0A9N9VR56</accession>
<protein>
    <recommendedName>
        <fullName evidence="1">Cytidyltransferase-like domain-containing protein</fullName>
    </recommendedName>
</protein>
<dbReference type="GO" id="GO:0003824">
    <property type="term" value="F:catalytic activity"/>
    <property type="evidence" value="ECO:0007669"/>
    <property type="project" value="InterPro"/>
</dbReference>
<dbReference type="InterPro" id="IPR004821">
    <property type="entry name" value="Cyt_trans-like"/>
</dbReference>
<feature type="domain" description="Cytidyltransferase-like" evidence="1">
    <location>
        <begin position="55"/>
        <end position="148"/>
    </location>
</feature>
<keyword evidence="3" id="KW-1185">Reference proteome</keyword>
<proteinExistence type="predicted"/>
<gene>
    <name evidence="2" type="ORF">CRHIZ90672A_00010692</name>
</gene>
<evidence type="ECO:0000313" key="3">
    <source>
        <dbReference type="Proteomes" id="UP000696573"/>
    </source>
</evidence>
<dbReference type="InterPro" id="IPR014729">
    <property type="entry name" value="Rossmann-like_a/b/a_fold"/>
</dbReference>
<dbReference type="Pfam" id="PF01467">
    <property type="entry name" value="CTP_transf_like"/>
    <property type="match status" value="1"/>
</dbReference>
<sequence length="348" mass="39666">MSAQNDTLSMSLGYYAELARYNGIAPIGTPNLPWNCRLAKDPPLVQKNGYTNILVFPGSFNPLHDGHFKLLDHVFKNSGFDPEFQAAIILNMDDEHVKRKLWSLPQTPSRLFLELKHRLDLSQEVVKHNGKYCDRYWVWDKDLNEFDVFIRDLRKKLVGHTTIELYALVGPDNLSVTKIPPRPETWCCNHLITSDIGRGVVDYVATNPIFMKQLPGCTRWEGTRSNIEKVRKVMEERMAGQDARDIQAKVSKVVEDTQSSVYCRLEGVPGRETKIVFIPHLPGPRRRGHAEAARDVSSTSIREEIAECMLRPSTHPSTNANKLRPYGVSSPIDIELARYVKKEVFKVI</sequence>
<organism evidence="2 3">
    <name type="scientific">Clonostachys rhizophaga</name>
    <dbReference type="NCBI Taxonomy" id="160324"/>
    <lineage>
        <taxon>Eukaryota</taxon>
        <taxon>Fungi</taxon>
        <taxon>Dikarya</taxon>
        <taxon>Ascomycota</taxon>
        <taxon>Pezizomycotina</taxon>
        <taxon>Sordariomycetes</taxon>
        <taxon>Hypocreomycetidae</taxon>
        <taxon>Hypocreales</taxon>
        <taxon>Bionectriaceae</taxon>
        <taxon>Clonostachys</taxon>
    </lineage>
</organism>
<dbReference type="OrthoDB" id="3558741at2759"/>
<dbReference type="EMBL" id="CABFNQ020000732">
    <property type="protein sequence ID" value="CAH0028445.1"/>
    <property type="molecule type" value="Genomic_DNA"/>
</dbReference>
<name>A0A9N9VR56_9HYPO</name>
<dbReference type="AlphaFoldDB" id="A0A9N9VR56"/>
<reference evidence="2" key="1">
    <citation type="submission" date="2021-10" db="EMBL/GenBank/DDBJ databases">
        <authorList>
            <person name="Piombo E."/>
        </authorList>
    </citation>
    <scope>NUCLEOTIDE SEQUENCE</scope>
</reference>
<evidence type="ECO:0000313" key="2">
    <source>
        <dbReference type="EMBL" id="CAH0028445.1"/>
    </source>
</evidence>
<dbReference type="Proteomes" id="UP000696573">
    <property type="component" value="Unassembled WGS sequence"/>
</dbReference>
<dbReference type="SUPFAM" id="SSF52374">
    <property type="entry name" value="Nucleotidylyl transferase"/>
    <property type="match status" value="1"/>
</dbReference>